<feature type="region of interest" description="Disordered" evidence="1">
    <location>
        <begin position="95"/>
        <end position="180"/>
    </location>
</feature>
<evidence type="ECO:0000256" key="1">
    <source>
        <dbReference type="SAM" id="MobiDB-lite"/>
    </source>
</evidence>
<evidence type="ECO:0000313" key="3">
    <source>
        <dbReference type="Proteomes" id="UP000239560"/>
    </source>
</evidence>
<protein>
    <submittedName>
        <fullName evidence="2">Uncharacterized protein</fullName>
    </submittedName>
</protein>
<name>A0A2T0AG20_RHOTO</name>
<organism evidence="2 3">
    <name type="scientific">Rhodotorula toruloides</name>
    <name type="common">Yeast</name>
    <name type="synonym">Rhodosporidium toruloides</name>
    <dbReference type="NCBI Taxonomy" id="5286"/>
    <lineage>
        <taxon>Eukaryota</taxon>
        <taxon>Fungi</taxon>
        <taxon>Dikarya</taxon>
        <taxon>Basidiomycota</taxon>
        <taxon>Pucciniomycotina</taxon>
        <taxon>Microbotryomycetes</taxon>
        <taxon>Sporidiobolales</taxon>
        <taxon>Sporidiobolaceae</taxon>
        <taxon>Rhodotorula</taxon>
    </lineage>
</organism>
<comment type="caution">
    <text evidence="2">The sequence shown here is derived from an EMBL/GenBank/DDBJ whole genome shotgun (WGS) entry which is preliminary data.</text>
</comment>
<feature type="compositionally biased region" description="Basic and acidic residues" evidence="1">
    <location>
        <begin position="171"/>
        <end position="180"/>
    </location>
</feature>
<feature type="compositionally biased region" description="Basic and acidic residues" evidence="1">
    <location>
        <begin position="95"/>
        <end position="109"/>
    </location>
</feature>
<dbReference type="AlphaFoldDB" id="A0A2T0AG20"/>
<accession>A0A2T0AG20</accession>
<feature type="compositionally biased region" description="Low complexity" evidence="1">
    <location>
        <begin position="7"/>
        <end position="29"/>
    </location>
</feature>
<evidence type="ECO:0000313" key="2">
    <source>
        <dbReference type="EMBL" id="PRQ76947.1"/>
    </source>
</evidence>
<sequence>MSSAFDTPATSTAKSPEAPAAAHAEQDSAVTSPSSSNEQAKEHEEVEGEQAGNDQAEGDAPVAYPYVEREGAIFAFTTTSGIPLASPYPCEEQIRRRYEEEAESAEKTAKAAAASQGAEEEQDEEENGFRDPSFPSAEARRGPSKISFLTGASDLSPAACLYPPEQQRRRKAEDKADTEI</sequence>
<feature type="non-terminal residue" evidence="2">
    <location>
        <position position="180"/>
    </location>
</feature>
<dbReference type="EMBL" id="LCTV02000002">
    <property type="protein sequence ID" value="PRQ76947.1"/>
    <property type="molecule type" value="Genomic_DNA"/>
</dbReference>
<feature type="region of interest" description="Disordered" evidence="1">
    <location>
        <begin position="1"/>
        <end position="64"/>
    </location>
</feature>
<dbReference type="Proteomes" id="UP000239560">
    <property type="component" value="Unassembled WGS sequence"/>
</dbReference>
<gene>
    <name evidence="2" type="ORF">AAT19DRAFT_12365</name>
</gene>
<reference evidence="2 3" key="1">
    <citation type="journal article" date="2018" name="Elife">
        <title>Functional genomics of lipid metabolism in the oleaginous yeast Rhodosporidium toruloides.</title>
        <authorList>
            <person name="Coradetti S.T."/>
            <person name="Pinel D."/>
            <person name="Geiselman G."/>
            <person name="Ito M."/>
            <person name="Mondo S."/>
            <person name="Reilly M.C."/>
            <person name="Cheng Y.F."/>
            <person name="Bauer S."/>
            <person name="Grigoriev I."/>
            <person name="Gladden J.M."/>
            <person name="Simmons B.A."/>
            <person name="Brem R."/>
            <person name="Arkin A.P."/>
            <person name="Skerker J.M."/>
        </authorList>
    </citation>
    <scope>NUCLEOTIDE SEQUENCE [LARGE SCALE GENOMIC DNA]</scope>
    <source>
        <strain evidence="2 3">NBRC 0880</strain>
    </source>
</reference>
<proteinExistence type="predicted"/>